<dbReference type="InterPro" id="IPR029510">
    <property type="entry name" value="Ald_DH_CS_GLU"/>
</dbReference>
<dbReference type="PANTHER" id="PTHR43570">
    <property type="entry name" value="ALDEHYDE DEHYDROGENASE"/>
    <property type="match status" value="1"/>
</dbReference>
<accession>A0A2H9TBU6</accession>
<dbReference type="InterPro" id="IPR016163">
    <property type="entry name" value="Ald_DH_C"/>
</dbReference>
<dbReference type="InterPro" id="IPR016161">
    <property type="entry name" value="Ald_DH/histidinol_DH"/>
</dbReference>
<dbReference type="GO" id="GO:0006081">
    <property type="term" value="P:aldehyde metabolic process"/>
    <property type="evidence" value="ECO:0007669"/>
    <property type="project" value="InterPro"/>
</dbReference>
<dbReference type="AlphaFoldDB" id="A0A2H9TBU6"/>
<dbReference type="Gene3D" id="3.40.309.10">
    <property type="entry name" value="Aldehyde Dehydrogenase, Chain A, domain 2"/>
    <property type="match status" value="1"/>
</dbReference>
<name>A0A2H9TBU6_9ZZZZ</name>
<dbReference type="InterPro" id="IPR016162">
    <property type="entry name" value="Ald_DH_N"/>
</dbReference>
<dbReference type="PIRSF" id="PIRSF036492">
    <property type="entry name" value="ALDH"/>
    <property type="match status" value="1"/>
</dbReference>
<keyword evidence="2 5" id="KW-0560">Oxidoreductase</keyword>
<reference evidence="5" key="1">
    <citation type="journal article" date="2017" name="Appl. Environ. Microbiol.">
        <title>Molecular characterization of an Endozoicomonas-like organism causing infection in king scallop Pecten maximus L.</title>
        <authorList>
            <person name="Cano I."/>
            <person name="van Aerle R."/>
            <person name="Ross S."/>
            <person name="Verner-Jeffreys D.W."/>
            <person name="Paley R.K."/>
            <person name="Rimmer G."/>
            <person name="Ryder D."/>
            <person name="Hooper P."/>
            <person name="Stone D."/>
            <person name="Feist S.W."/>
        </authorList>
    </citation>
    <scope>NUCLEOTIDE SEQUENCE</scope>
</reference>
<comment type="caution">
    <text evidence="5">The sequence shown here is derived from an EMBL/GenBank/DDBJ whole genome shotgun (WGS) entry which is preliminary data.</text>
</comment>
<dbReference type="GO" id="GO:0050269">
    <property type="term" value="F:coniferyl-aldehyde dehydrogenase [NAD(P)+] activity"/>
    <property type="evidence" value="ECO:0007669"/>
    <property type="project" value="UniProtKB-EC"/>
</dbReference>
<dbReference type="InterPro" id="IPR015590">
    <property type="entry name" value="Aldehyde_DH_dom"/>
</dbReference>
<feature type="domain" description="Aldehyde dehydrogenase" evidence="4">
    <location>
        <begin position="7"/>
        <end position="454"/>
    </location>
</feature>
<dbReference type="PANTHER" id="PTHR43570:SF20">
    <property type="entry name" value="ALDEHYDE DEHYDROGENASE ALDX-RELATED"/>
    <property type="match status" value="1"/>
</dbReference>
<dbReference type="InterPro" id="IPR012394">
    <property type="entry name" value="Aldehyde_DH_NAD(P)"/>
</dbReference>
<gene>
    <name evidence="5" type="primary">calB</name>
    <name evidence="5" type="ORF">CI610_00271</name>
</gene>
<dbReference type="CDD" id="cd07133">
    <property type="entry name" value="ALDH_CALDH_CalB"/>
    <property type="match status" value="1"/>
</dbReference>
<dbReference type="Pfam" id="PF00171">
    <property type="entry name" value="Aldedh"/>
    <property type="match status" value="1"/>
</dbReference>
<dbReference type="EC" id="1.2.1.68" evidence="5"/>
<proteinExistence type="inferred from homology"/>
<dbReference type="FunFam" id="3.40.309.10:FF:000003">
    <property type="entry name" value="Aldehyde dehydrogenase"/>
    <property type="match status" value="1"/>
</dbReference>
<evidence type="ECO:0000256" key="2">
    <source>
        <dbReference type="ARBA" id="ARBA00023002"/>
    </source>
</evidence>
<dbReference type="EMBL" id="NSIT01000007">
    <property type="protein sequence ID" value="PJE80721.1"/>
    <property type="molecule type" value="Genomic_DNA"/>
</dbReference>
<evidence type="ECO:0000256" key="3">
    <source>
        <dbReference type="ARBA" id="ARBA00023027"/>
    </source>
</evidence>
<organism evidence="5">
    <name type="scientific">invertebrate metagenome</name>
    <dbReference type="NCBI Taxonomy" id="1711999"/>
    <lineage>
        <taxon>unclassified sequences</taxon>
        <taxon>metagenomes</taxon>
        <taxon>organismal metagenomes</taxon>
    </lineage>
</organism>
<dbReference type="GO" id="GO:0004029">
    <property type="term" value="F:aldehyde dehydrogenase (NAD+) activity"/>
    <property type="evidence" value="ECO:0007669"/>
    <property type="project" value="TreeGrafter"/>
</dbReference>
<sequence length="483" mass="54442">MTDHQSSDKTNNATNSSVQEINALFQQQRTAYNNEPSPSADIRKQRLKQLQALLRNNRTQIIQAISQDFGHRSAHETKMAEFMPSLEGIKYTLKHLKKWMQPSKRRVGIQLQPASAKVLYQPLGVVGIIVPWNYPLFLTISPLTSALAAGNRVMIKLSEYTPVTSHLLTQLINNTFPDKQVVVINGDAETGARFSALPFDHLLFTGSTTVGKHIMEAASKNLTPLTLELGGKSPVIIDQDFPIKEAAERICFGKSLNAGQTCIAPDYVLLHKEQIQAFTDAYLNIFSTRYPDIEDFPRDYSTIINEKQYQRLQAMLADAKMKGATIETVEYPLHKNNNNRIMPVHLILNPADDMQVMQEEIFGPLLPVIAIKSLDDAFQFIQNRPRPLSLYYFGYNKQRQNKVLQHTHSGSTCINDTVTQAAVEDMPFGGIGSSGMGHYHGHEGFRTFSHARSVLKKGRINSTRIMYPPYRGLLQQWVLKLFS</sequence>
<protein>
    <submittedName>
        <fullName evidence="5">Coniferyl aldehyde dehydrogenase</fullName>
        <ecNumber evidence="5">1.2.1.68</ecNumber>
    </submittedName>
</protein>
<comment type="similarity">
    <text evidence="1">Belongs to the aldehyde dehydrogenase family.</text>
</comment>
<evidence type="ECO:0000313" key="5">
    <source>
        <dbReference type="EMBL" id="PJE80721.1"/>
    </source>
</evidence>
<dbReference type="FunFam" id="3.40.605.10:FF:000004">
    <property type="entry name" value="Aldehyde dehydrogenase"/>
    <property type="match status" value="1"/>
</dbReference>
<dbReference type="Gene3D" id="3.40.605.10">
    <property type="entry name" value="Aldehyde Dehydrogenase, Chain A, domain 1"/>
    <property type="match status" value="1"/>
</dbReference>
<dbReference type="GO" id="GO:0005737">
    <property type="term" value="C:cytoplasm"/>
    <property type="evidence" value="ECO:0007669"/>
    <property type="project" value="TreeGrafter"/>
</dbReference>
<keyword evidence="3" id="KW-0520">NAD</keyword>
<dbReference type="PROSITE" id="PS00687">
    <property type="entry name" value="ALDEHYDE_DEHYDR_GLU"/>
    <property type="match status" value="1"/>
</dbReference>
<dbReference type="SUPFAM" id="SSF53720">
    <property type="entry name" value="ALDH-like"/>
    <property type="match status" value="1"/>
</dbReference>
<evidence type="ECO:0000259" key="4">
    <source>
        <dbReference type="Pfam" id="PF00171"/>
    </source>
</evidence>
<evidence type="ECO:0000256" key="1">
    <source>
        <dbReference type="ARBA" id="ARBA00009986"/>
    </source>
</evidence>